<dbReference type="EMBL" id="MNUE01000037">
    <property type="protein sequence ID" value="OJD32614.1"/>
    <property type="molecule type" value="Genomic_DNA"/>
</dbReference>
<organism evidence="3 4">
    <name type="scientific">Diplodia corticola</name>
    <dbReference type="NCBI Taxonomy" id="236234"/>
    <lineage>
        <taxon>Eukaryota</taxon>
        <taxon>Fungi</taxon>
        <taxon>Dikarya</taxon>
        <taxon>Ascomycota</taxon>
        <taxon>Pezizomycotina</taxon>
        <taxon>Dothideomycetes</taxon>
        <taxon>Dothideomycetes incertae sedis</taxon>
        <taxon>Botryosphaeriales</taxon>
        <taxon>Botryosphaeriaceae</taxon>
        <taxon>Diplodia</taxon>
    </lineage>
</organism>
<feature type="transmembrane region" description="Helical" evidence="2">
    <location>
        <begin position="20"/>
        <end position="39"/>
    </location>
</feature>
<sequence length="178" mass="20034">MQALKTFFNNSPLFDPRSTVWMHAIQVVLIVVAVILTLVRMTMKVPTTRANTMALSMGMKSLVIISYELLTERVAKFRRWHSLKANAILNSLEVVFWAAVMFLIFKANLTSCSGASCALSWVVAVLALILHMLYFQTAVVAILDFRHFKRCGEPRSSKKESKSESDSEMQSVGDVMVR</sequence>
<dbReference type="GeneID" id="31015266"/>
<keyword evidence="2" id="KW-0472">Membrane</keyword>
<name>A0A1J9QUG9_9PEZI</name>
<protein>
    <submittedName>
        <fullName evidence="3">Cytochrome p450 protein</fullName>
    </submittedName>
</protein>
<comment type="caution">
    <text evidence="3">The sequence shown here is derived from an EMBL/GenBank/DDBJ whole genome shotgun (WGS) entry which is preliminary data.</text>
</comment>
<dbReference type="OrthoDB" id="3436860at2759"/>
<reference evidence="3 4" key="1">
    <citation type="submission" date="2016-10" db="EMBL/GenBank/DDBJ databases">
        <title>Proteomics and genomics reveal pathogen-plant mechanisms compatible with a hemibiotrophic lifestyle of Diplodia corticola.</title>
        <authorList>
            <person name="Fernandes I."/>
            <person name="De Jonge R."/>
            <person name="Van De Peer Y."/>
            <person name="Devreese B."/>
            <person name="Alves A."/>
            <person name="Esteves A.C."/>
        </authorList>
    </citation>
    <scope>NUCLEOTIDE SEQUENCE [LARGE SCALE GENOMIC DNA]</scope>
    <source>
        <strain evidence="3 4">CBS 112549</strain>
    </source>
</reference>
<dbReference type="RefSeq" id="XP_020128874.1">
    <property type="nucleotide sequence ID" value="XM_020275005.1"/>
</dbReference>
<evidence type="ECO:0000313" key="4">
    <source>
        <dbReference type="Proteomes" id="UP000183809"/>
    </source>
</evidence>
<keyword evidence="2" id="KW-0812">Transmembrane</keyword>
<feature type="transmembrane region" description="Helical" evidence="2">
    <location>
        <begin position="87"/>
        <end position="107"/>
    </location>
</feature>
<dbReference type="STRING" id="236234.A0A1J9QUG9"/>
<gene>
    <name evidence="3" type="ORF">BKCO1_37000127</name>
</gene>
<dbReference type="Proteomes" id="UP000183809">
    <property type="component" value="Unassembled WGS sequence"/>
</dbReference>
<accession>A0A1J9QUG9</accession>
<feature type="region of interest" description="Disordered" evidence="1">
    <location>
        <begin position="153"/>
        <end position="178"/>
    </location>
</feature>
<keyword evidence="4" id="KW-1185">Reference proteome</keyword>
<feature type="compositionally biased region" description="Basic and acidic residues" evidence="1">
    <location>
        <begin position="153"/>
        <end position="165"/>
    </location>
</feature>
<evidence type="ECO:0000313" key="3">
    <source>
        <dbReference type="EMBL" id="OJD32614.1"/>
    </source>
</evidence>
<evidence type="ECO:0000256" key="1">
    <source>
        <dbReference type="SAM" id="MobiDB-lite"/>
    </source>
</evidence>
<keyword evidence="2" id="KW-1133">Transmembrane helix</keyword>
<dbReference type="AlphaFoldDB" id="A0A1J9QUG9"/>
<evidence type="ECO:0000256" key="2">
    <source>
        <dbReference type="SAM" id="Phobius"/>
    </source>
</evidence>
<feature type="transmembrane region" description="Helical" evidence="2">
    <location>
        <begin position="119"/>
        <end position="143"/>
    </location>
</feature>
<proteinExistence type="predicted"/>